<feature type="domain" description="PucR C-terminal helix-turn-helix" evidence="2">
    <location>
        <begin position="415"/>
        <end position="472"/>
    </location>
</feature>
<organism evidence="3 4">
    <name type="scientific">Enteractinococcus helveticum</name>
    <dbReference type="NCBI Taxonomy" id="1837282"/>
    <lineage>
        <taxon>Bacteria</taxon>
        <taxon>Bacillati</taxon>
        <taxon>Actinomycetota</taxon>
        <taxon>Actinomycetes</taxon>
        <taxon>Micrococcales</taxon>
        <taxon>Micrococcaceae</taxon>
    </lineage>
</organism>
<proteinExistence type="predicted"/>
<protein>
    <submittedName>
        <fullName evidence="3">PucR family transcriptional regulator ligand-binding domain-containing protein</fullName>
    </submittedName>
</protein>
<dbReference type="Proteomes" id="UP000703315">
    <property type="component" value="Unassembled WGS sequence"/>
</dbReference>
<gene>
    <name evidence="3" type="ORF">K8V32_02690</name>
</gene>
<dbReference type="Gene3D" id="1.10.10.2840">
    <property type="entry name" value="PucR C-terminal helix-turn-helix domain"/>
    <property type="match status" value="1"/>
</dbReference>
<sequence length="484" mass="54531">MLSIEELLRRLKDPVELRAGAAGLNRMITWAHAVDTSDPWLWIEPGDLMMTTGSNLPSDDSGQVDWIQRLNRARVGGILLELPHEGLELTPGLLENADTCGLPLITAKRPILFNKISHLVVESALQSRWERTEMIQRLFSSYTSHLRRGVSQDERLQGLCRILDAEVIIKHGPSNAVIFHHMAETVTQNTTAWTKIELPGTGREVAYLKPYSAGLITDEEFMWHWSTLVTMELGFEQVQLDQTRAHQEPIFRHLLEGQLDSVSLSPILEQRGIVGEIQLMALRVVDDNTKRDIISRIHLIPGLRNEPHLITEIDETLFIALPYPVDDALLARLGAGRHVTIGLSRLISPANQFPEAADQAVNALQYAQSRAMGTAHFDDFVAYHLGVFDRKTAQQRIAEALGPILEHDKENSTNLLHTLRTYLEADRSGTETAKVLMIHRQTLIYRLKMIQRLTDIDPNSTAGIVSFYQALSAFEQLQPRNKTI</sequence>
<dbReference type="EMBL" id="DYXC01000031">
    <property type="protein sequence ID" value="HJF13697.1"/>
    <property type="molecule type" value="Genomic_DNA"/>
</dbReference>
<dbReference type="PANTHER" id="PTHR33744">
    <property type="entry name" value="CARBOHYDRATE DIACID REGULATOR"/>
    <property type="match status" value="1"/>
</dbReference>
<dbReference type="InterPro" id="IPR025736">
    <property type="entry name" value="PucR_C-HTH_dom"/>
</dbReference>
<evidence type="ECO:0000259" key="1">
    <source>
        <dbReference type="Pfam" id="PF07905"/>
    </source>
</evidence>
<evidence type="ECO:0000313" key="4">
    <source>
        <dbReference type="Proteomes" id="UP000703315"/>
    </source>
</evidence>
<evidence type="ECO:0000259" key="2">
    <source>
        <dbReference type="Pfam" id="PF13556"/>
    </source>
</evidence>
<dbReference type="InterPro" id="IPR042070">
    <property type="entry name" value="PucR_C-HTH_sf"/>
</dbReference>
<comment type="caution">
    <text evidence="3">The sequence shown here is derived from an EMBL/GenBank/DDBJ whole genome shotgun (WGS) entry which is preliminary data.</text>
</comment>
<dbReference type="RefSeq" id="WP_303902480.1">
    <property type="nucleotide sequence ID" value="NZ_DYXC01000031.1"/>
</dbReference>
<dbReference type="Pfam" id="PF13556">
    <property type="entry name" value="HTH_30"/>
    <property type="match status" value="1"/>
</dbReference>
<dbReference type="AlphaFoldDB" id="A0A921FMJ4"/>
<evidence type="ECO:0000313" key="3">
    <source>
        <dbReference type="EMBL" id="HJF13697.1"/>
    </source>
</evidence>
<reference evidence="3" key="2">
    <citation type="submission" date="2021-09" db="EMBL/GenBank/DDBJ databases">
        <authorList>
            <person name="Gilroy R."/>
        </authorList>
    </citation>
    <scope>NUCLEOTIDE SEQUENCE</scope>
    <source>
        <strain evidence="3">ChiHjej13B12-14962</strain>
    </source>
</reference>
<reference evidence="3" key="1">
    <citation type="journal article" date="2021" name="PeerJ">
        <title>Extensive microbial diversity within the chicken gut microbiome revealed by metagenomics and culture.</title>
        <authorList>
            <person name="Gilroy R."/>
            <person name="Ravi A."/>
            <person name="Getino M."/>
            <person name="Pursley I."/>
            <person name="Horton D.L."/>
            <person name="Alikhan N.F."/>
            <person name="Baker D."/>
            <person name="Gharbi K."/>
            <person name="Hall N."/>
            <person name="Watson M."/>
            <person name="Adriaenssens E.M."/>
            <person name="Foster-Nyarko E."/>
            <person name="Jarju S."/>
            <person name="Secka A."/>
            <person name="Antonio M."/>
            <person name="Oren A."/>
            <person name="Chaudhuri R.R."/>
            <person name="La Ragione R."/>
            <person name="Hildebrand F."/>
            <person name="Pallen M.J."/>
        </authorList>
    </citation>
    <scope>NUCLEOTIDE SEQUENCE</scope>
    <source>
        <strain evidence="3">ChiHjej13B12-14962</strain>
    </source>
</reference>
<accession>A0A921FMJ4</accession>
<feature type="domain" description="Purine catabolism PurC-like" evidence="1">
    <location>
        <begin position="10"/>
        <end position="122"/>
    </location>
</feature>
<name>A0A921FMJ4_9MICC</name>
<dbReference type="InterPro" id="IPR051448">
    <property type="entry name" value="CdaR-like_regulators"/>
</dbReference>
<dbReference type="Pfam" id="PF07905">
    <property type="entry name" value="PucR"/>
    <property type="match status" value="1"/>
</dbReference>
<dbReference type="InterPro" id="IPR012914">
    <property type="entry name" value="PucR_dom"/>
</dbReference>